<dbReference type="SUPFAM" id="SSF48498">
    <property type="entry name" value="Tetracyclin repressor-like, C-terminal domain"/>
    <property type="match status" value="1"/>
</dbReference>
<reference evidence="7" key="1">
    <citation type="journal article" date="2021" name="Front. Microbiol.">
        <title>Comprehensive Comparative Genomics and Phenotyping of Methylobacterium Species.</title>
        <authorList>
            <person name="Alessa O."/>
            <person name="Ogura Y."/>
            <person name="Fujitani Y."/>
            <person name="Takami H."/>
            <person name="Hayashi T."/>
            <person name="Sahin N."/>
            <person name="Tani A."/>
        </authorList>
    </citation>
    <scope>NUCLEOTIDE SEQUENCE</scope>
    <source>
        <strain evidence="7">DSM 17168</strain>
    </source>
</reference>
<keyword evidence="3" id="KW-0804">Transcription</keyword>
<keyword evidence="8" id="KW-1185">Reference proteome</keyword>
<dbReference type="PANTHER" id="PTHR47506">
    <property type="entry name" value="TRANSCRIPTIONAL REGULATORY PROTEIN"/>
    <property type="match status" value="1"/>
</dbReference>
<protein>
    <recommendedName>
        <fullName evidence="6">HTH tetR-type domain-containing protein</fullName>
    </recommendedName>
</protein>
<gene>
    <name evidence="7" type="ORF">GMJLKIPL_5192</name>
</gene>
<evidence type="ECO:0000256" key="2">
    <source>
        <dbReference type="ARBA" id="ARBA00023125"/>
    </source>
</evidence>
<evidence type="ECO:0000313" key="8">
    <source>
        <dbReference type="Proteomes" id="UP001055153"/>
    </source>
</evidence>
<organism evidence="7 8">
    <name type="scientific">Methylobacterium isbiliense</name>
    <dbReference type="NCBI Taxonomy" id="315478"/>
    <lineage>
        <taxon>Bacteria</taxon>
        <taxon>Pseudomonadati</taxon>
        <taxon>Pseudomonadota</taxon>
        <taxon>Alphaproteobacteria</taxon>
        <taxon>Hyphomicrobiales</taxon>
        <taxon>Methylobacteriaceae</taxon>
        <taxon>Methylobacterium</taxon>
    </lineage>
</organism>
<evidence type="ECO:0000256" key="1">
    <source>
        <dbReference type="ARBA" id="ARBA00023015"/>
    </source>
</evidence>
<dbReference type="InterPro" id="IPR009057">
    <property type="entry name" value="Homeodomain-like_sf"/>
</dbReference>
<accession>A0ABQ4SLR8</accession>
<comment type="caution">
    <text evidence="7">The sequence shown here is derived from an EMBL/GenBank/DDBJ whole genome shotgun (WGS) entry which is preliminary data.</text>
</comment>
<feature type="DNA-binding region" description="H-T-H motif" evidence="4">
    <location>
        <begin position="42"/>
        <end position="61"/>
    </location>
</feature>
<dbReference type="InterPro" id="IPR001647">
    <property type="entry name" value="HTH_TetR"/>
</dbReference>
<dbReference type="InterPro" id="IPR036271">
    <property type="entry name" value="Tet_transcr_reg_TetR-rel_C_sf"/>
</dbReference>
<reference evidence="7" key="2">
    <citation type="submission" date="2021-08" db="EMBL/GenBank/DDBJ databases">
        <authorList>
            <person name="Tani A."/>
            <person name="Ola A."/>
            <person name="Ogura Y."/>
            <person name="Katsura K."/>
            <person name="Hayashi T."/>
        </authorList>
    </citation>
    <scope>NUCLEOTIDE SEQUENCE</scope>
    <source>
        <strain evidence="7">DSM 17168</strain>
    </source>
</reference>
<feature type="region of interest" description="Disordered" evidence="5">
    <location>
        <begin position="1"/>
        <end position="20"/>
    </location>
</feature>
<keyword evidence="2 4" id="KW-0238">DNA-binding</keyword>
<dbReference type="PROSITE" id="PS50977">
    <property type="entry name" value="HTH_TETR_2"/>
    <property type="match status" value="1"/>
</dbReference>
<dbReference type="EMBL" id="BPQQ01000071">
    <property type="protein sequence ID" value="GJE03241.1"/>
    <property type="molecule type" value="Genomic_DNA"/>
</dbReference>
<feature type="domain" description="HTH tetR-type" evidence="6">
    <location>
        <begin position="19"/>
        <end position="79"/>
    </location>
</feature>
<sequence length="214" mass="22717">MERAGGEEAEAGMPGAERRRAGDRIRAAARELFYRRGIRAVGVEEIVERAGVTKPSLYRGFASKDALAVACLQDFDAAFRARLERFLDAHPDDRRAGLMAFLADLAERTARPGYRGCGLSNAAIEHPEADHPARAAACASKAVLRARLVAVSAEMGARDPGLLADGLLLLIEGTFASGQIFGADGPARTLTRIADSLISASLDRPVPPHPTSSV</sequence>
<proteinExistence type="predicted"/>
<evidence type="ECO:0000259" key="6">
    <source>
        <dbReference type="PROSITE" id="PS50977"/>
    </source>
</evidence>
<dbReference type="PANTHER" id="PTHR47506:SF3">
    <property type="entry name" value="HTH-TYPE TRANSCRIPTIONAL REGULATOR LMRA"/>
    <property type="match status" value="1"/>
</dbReference>
<dbReference type="Proteomes" id="UP001055153">
    <property type="component" value="Unassembled WGS sequence"/>
</dbReference>
<dbReference type="RefSeq" id="WP_238240638.1">
    <property type="nucleotide sequence ID" value="NZ_BPQQ01000071.1"/>
</dbReference>
<evidence type="ECO:0000256" key="4">
    <source>
        <dbReference type="PROSITE-ProRule" id="PRU00335"/>
    </source>
</evidence>
<evidence type="ECO:0000256" key="3">
    <source>
        <dbReference type="ARBA" id="ARBA00023163"/>
    </source>
</evidence>
<evidence type="ECO:0000256" key="5">
    <source>
        <dbReference type="SAM" id="MobiDB-lite"/>
    </source>
</evidence>
<dbReference type="PRINTS" id="PR00455">
    <property type="entry name" value="HTHTETR"/>
</dbReference>
<evidence type="ECO:0000313" key="7">
    <source>
        <dbReference type="EMBL" id="GJE03241.1"/>
    </source>
</evidence>
<keyword evidence="1" id="KW-0805">Transcription regulation</keyword>
<dbReference type="Gene3D" id="1.10.357.10">
    <property type="entry name" value="Tetracycline Repressor, domain 2"/>
    <property type="match status" value="1"/>
</dbReference>
<dbReference type="Pfam" id="PF00440">
    <property type="entry name" value="TetR_N"/>
    <property type="match status" value="1"/>
</dbReference>
<dbReference type="SUPFAM" id="SSF46689">
    <property type="entry name" value="Homeodomain-like"/>
    <property type="match status" value="1"/>
</dbReference>
<name>A0ABQ4SLR8_9HYPH</name>